<evidence type="ECO:0000256" key="4">
    <source>
        <dbReference type="ARBA" id="ARBA00022643"/>
    </source>
</evidence>
<dbReference type="AlphaFoldDB" id="E3M5J3"/>
<dbReference type="EMBL" id="DS268425">
    <property type="protein sequence ID" value="EFO92307.1"/>
    <property type="molecule type" value="Genomic_DNA"/>
</dbReference>
<dbReference type="Gene3D" id="2.40.30.30">
    <property type="entry name" value="Riboflavin kinase-like"/>
    <property type="match status" value="1"/>
</dbReference>
<evidence type="ECO:0000256" key="5">
    <source>
        <dbReference type="ARBA" id="ARBA00022679"/>
    </source>
</evidence>
<evidence type="ECO:0000256" key="2">
    <source>
        <dbReference type="ARBA" id="ARBA00012105"/>
    </source>
</evidence>
<dbReference type="UniPathway" id="UPA00276">
    <property type="reaction ID" value="UER00406"/>
</dbReference>
<dbReference type="OrthoDB" id="276388at2759"/>
<evidence type="ECO:0000256" key="3">
    <source>
        <dbReference type="ARBA" id="ARBA00022630"/>
    </source>
</evidence>
<accession>E3M5J3</accession>
<evidence type="ECO:0000313" key="10">
    <source>
        <dbReference type="Proteomes" id="UP000008281"/>
    </source>
</evidence>
<protein>
    <recommendedName>
        <fullName evidence="2">riboflavin kinase</fullName>
        <ecNumber evidence="2">2.7.1.26</ecNumber>
    </recommendedName>
</protein>
<dbReference type="Pfam" id="PF01687">
    <property type="entry name" value="Flavokinase"/>
    <property type="match status" value="1"/>
</dbReference>
<dbReference type="eggNOG" id="KOG3110">
    <property type="taxonomic scope" value="Eukaryota"/>
</dbReference>
<gene>
    <name evidence="9" type="ORF">CRE_10924</name>
</gene>
<dbReference type="STRING" id="31234.E3M5J3"/>
<keyword evidence="3" id="KW-0285">Flavoprotein</keyword>
<name>E3M5J3_CAERE</name>
<dbReference type="GO" id="GO:0005524">
    <property type="term" value="F:ATP binding"/>
    <property type="evidence" value="ECO:0007669"/>
    <property type="project" value="UniProtKB-KW"/>
</dbReference>
<dbReference type="SUPFAM" id="SSF82114">
    <property type="entry name" value="Riboflavin kinase-like"/>
    <property type="match status" value="1"/>
</dbReference>
<keyword evidence="10" id="KW-1185">Reference proteome</keyword>
<dbReference type="PANTHER" id="PTHR22749:SF6">
    <property type="entry name" value="RIBOFLAVIN KINASE"/>
    <property type="match status" value="1"/>
</dbReference>
<dbReference type="Proteomes" id="UP000008281">
    <property type="component" value="Unassembled WGS sequence"/>
</dbReference>
<keyword evidence="5" id="KW-0808">Transferase</keyword>
<organism evidence="10">
    <name type="scientific">Caenorhabditis remanei</name>
    <name type="common">Caenorhabditis vulgaris</name>
    <dbReference type="NCBI Taxonomy" id="31234"/>
    <lineage>
        <taxon>Eukaryota</taxon>
        <taxon>Metazoa</taxon>
        <taxon>Ecdysozoa</taxon>
        <taxon>Nematoda</taxon>
        <taxon>Chromadorea</taxon>
        <taxon>Rhabditida</taxon>
        <taxon>Rhabditina</taxon>
        <taxon>Rhabditomorpha</taxon>
        <taxon>Rhabditoidea</taxon>
        <taxon>Rhabditidae</taxon>
        <taxon>Peloderinae</taxon>
        <taxon>Caenorhabditis</taxon>
    </lineage>
</organism>
<dbReference type="GO" id="GO:0005739">
    <property type="term" value="C:mitochondrion"/>
    <property type="evidence" value="ECO:0007669"/>
    <property type="project" value="TreeGrafter"/>
</dbReference>
<dbReference type="SMART" id="SM00904">
    <property type="entry name" value="Flavokinase"/>
    <property type="match status" value="1"/>
</dbReference>
<evidence type="ECO:0000259" key="8">
    <source>
        <dbReference type="SMART" id="SM00904"/>
    </source>
</evidence>
<evidence type="ECO:0000256" key="6">
    <source>
        <dbReference type="ARBA" id="ARBA00022741"/>
    </source>
</evidence>
<dbReference type="PANTHER" id="PTHR22749">
    <property type="entry name" value="RIBOFLAVIN KINASE/FMN ADENYLYLTRANSFERASE"/>
    <property type="match status" value="1"/>
</dbReference>
<dbReference type="FunCoup" id="E3M5J3">
    <property type="interactions" value="2337"/>
</dbReference>
<dbReference type="InterPro" id="IPR015865">
    <property type="entry name" value="Riboflavin_kinase_bac/euk"/>
</dbReference>
<dbReference type="GO" id="GO:0008531">
    <property type="term" value="F:riboflavin kinase activity"/>
    <property type="evidence" value="ECO:0007669"/>
    <property type="project" value="UniProtKB-EC"/>
</dbReference>
<keyword evidence="4" id="KW-0288">FMN</keyword>
<dbReference type="GO" id="GO:0009398">
    <property type="term" value="P:FMN biosynthetic process"/>
    <property type="evidence" value="ECO:0007669"/>
    <property type="project" value="UniProtKB-UniPathway"/>
</dbReference>
<comment type="pathway">
    <text evidence="1">Cofactor biosynthesis; FMN biosynthesis; FMN from riboflavin (ATP route): step 1/1.</text>
</comment>
<dbReference type="HOGENOM" id="CLU_048437_3_3_1"/>
<reference evidence="9" key="1">
    <citation type="submission" date="2007-07" db="EMBL/GenBank/DDBJ databases">
        <title>PCAP assembly of the Caenorhabditis remanei genome.</title>
        <authorList>
            <consortium name="The Caenorhabditis remanei Sequencing Consortium"/>
            <person name="Wilson R.K."/>
        </authorList>
    </citation>
    <scope>NUCLEOTIDE SEQUENCE [LARGE SCALE GENOMIC DNA]</scope>
    <source>
        <strain evidence="9">PB4641</strain>
    </source>
</reference>
<evidence type="ECO:0000256" key="7">
    <source>
        <dbReference type="ARBA" id="ARBA00022840"/>
    </source>
</evidence>
<dbReference type="InParanoid" id="E3M5J3"/>
<evidence type="ECO:0000313" key="9">
    <source>
        <dbReference type="EMBL" id="EFO92307.1"/>
    </source>
</evidence>
<dbReference type="EC" id="2.7.1.26" evidence="2"/>
<evidence type="ECO:0000256" key="1">
    <source>
        <dbReference type="ARBA" id="ARBA00005201"/>
    </source>
</evidence>
<dbReference type="GO" id="GO:0009231">
    <property type="term" value="P:riboflavin biosynthetic process"/>
    <property type="evidence" value="ECO:0007669"/>
    <property type="project" value="InterPro"/>
</dbReference>
<sequence>MAFPPLCSLPSNFREYKQLSVSNSRMQILPYHFEGEVVRGFGRGGKELGCPTANMDDTVIENLPDGLKVGVYYGKATFKGNTYSMAMSVGWNPQYHNEKKTVEVHLIDYAGGDFYGKRLSAVIVGYIRDMRSFASLEELKTAIAKDIEIARRGTTEQGKL</sequence>
<dbReference type="OMA" id="WFVARIR"/>
<dbReference type="InterPro" id="IPR023465">
    <property type="entry name" value="Riboflavin_kinase_dom_sf"/>
</dbReference>
<keyword evidence="7" id="KW-0067">ATP-binding</keyword>
<keyword evidence="6" id="KW-0547">Nucleotide-binding</keyword>
<feature type="domain" description="Riboflavin kinase" evidence="8">
    <location>
        <begin position="28"/>
        <end position="155"/>
    </location>
</feature>
<dbReference type="InterPro" id="IPR023468">
    <property type="entry name" value="Riboflavin_kinase"/>
</dbReference>
<proteinExistence type="predicted"/>